<accession>A0ABW6LL65</accession>
<dbReference type="Gene3D" id="3.10.180.10">
    <property type="entry name" value="2,3-Dihydroxybiphenyl 1,2-Dioxygenase, domain 1"/>
    <property type="match status" value="1"/>
</dbReference>
<reference evidence="2 3" key="1">
    <citation type="submission" date="2024-10" db="EMBL/GenBank/DDBJ databases">
        <title>The Natural Products Discovery Center: Release of the First 8490 Sequenced Strains for Exploring Actinobacteria Biosynthetic Diversity.</title>
        <authorList>
            <person name="Kalkreuter E."/>
            <person name="Kautsar S.A."/>
            <person name="Yang D."/>
            <person name="Bader C.D."/>
            <person name="Teijaro C.N."/>
            <person name="Fluegel L."/>
            <person name="Davis C.M."/>
            <person name="Simpson J.R."/>
            <person name="Lauterbach L."/>
            <person name="Steele A.D."/>
            <person name="Gui C."/>
            <person name="Meng S."/>
            <person name="Li G."/>
            <person name="Viehrig K."/>
            <person name="Ye F."/>
            <person name="Su P."/>
            <person name="Kiefer A.F."/>
            <person name="Nichols A."/>
            <person name="Cepeda A.J."/>
            <person name="Yan W."/>
            <person name="Fan B."/>
            <person name="Jiang Y."/>
            <person name="Adhikari A."/>
            <person name="Zheng C.-J."/>
            <person name="Schuster L."/>
            <person name="Cowan T.M."/>
            <person name="Smanski M.J."/>
            <person name="Chevrette M.G."/>
            <person name="De Carvalho L.P.S."/>
            <person name="Shen B."/>
        </authorList>
    </citation>
    <scope>NUCLEOTIDE SEQUENCE [LARGE SCALE GENOMIC DNA]</scope>
    <source>
        <strain evidence="2 3">NPDC007066</strain>
    </source>
</reference>
<organism evidence="2 3">
    <name type="scientific">Streptomyces massasporeus</name>
    <dbReference type="NCBI Taxonomy" id="67324"/>
    <lineage>
        <taxon>Bacteria</taxon>
        <taxon>Bacillati</taxon>
        <taxon>Actinomycetota</taxon>
        <taxon>Actinomycetes</taxon>
        <taxon>Kitasatosporales</taxon>
        <taxon>Streptomycetaceae</taxon>
        <taxon>Streptomyces</taxon>
    </lineage>
</organism>
<keyword evidence="3" id="KW-1185">Reference proteome</keyword>
<dbReference type="EMBL" id="JBIAFP010000015">
    <property type="protein sequence ID" value="MFE9227794.1"/>
    <property type="molecule type" value="Genomic_DNA"/>
</dbReference>
<dbReference type="Proteomes" id="UP001601288">
    <property type="component" value="Unassembled WGS sequence"/>
</dbReference>
<dbReference type="Pfam" id="PF00903">
    <property type="entry name" value="Glyoxalase"/>
    <property type="match status" value="1"/>
</dbReference>
<evidence type="ECO:0000313" key="2">
    <source>
        <dbReference type="EMBL" id="MFE9227794.1"/>
    </source>
</evidence>
<comment type="caution">
    <text evidence="2">The sequence shown here is derived from an EMBL/GenBank/DDBJ whole genome shotgun (WGS) entry which is preliminary data.</text>
</comment>
<dbReference type="SUPFAM" id="SSF54593">
    <property type="entry name" value="Glyoxalase/Bleomycin resistance protein/Dihydroxybiphenyl dioxygenase"/>
    <property type="match status" value="1"/>
</dbReference>
<evidence type="ECO:0000259" key="1">
    <source>
        <dbReference type="PROSITE" id="PS51819"/>
    </source>
</evidence>
<evidence type="ECO:0000313" key="3">
    <source>
        <dbReference type="Proteomes" id="UP001601288"/>
    </source>
</evidence>
<gene>
    <name evidence="2" type="ORF">ACFYM3_24800</name>
</gene>
<dbReference type="InterPro" id="IPR004360">
    <property type="entry name" value="Glyas_Fos-R_dOase_dom"/>
</dbReference>
<dbReference type="InterPro" id="IPR029068">
    <property type="entry name" value="Glyas_Bleomycin-R_OHBP_Dase"/>
</dbReference>
<dbReference type="InterPro" id="IPR037523">
    <property type="entry name" value="VOC_core"/>
</dbReference>
<dbReference type="RefSeq" id="WP_358283592.1">
    <property type="nucleotide sequence ID" value="NZ_JBEYGJ010000017.1"/>
</dbReference>
<feature type="domain" description="VOC" evidence="1">
    <location>
        <begin position="8"/>
        <end position="131"/>
    </location>
</feature>
<dbReference type="PROSITE" id="PS51819">
    <property type="entry name" value="VOC"/>
    <property type="match status" value="1"/>
</dbReference>
<proteinExistence type="predicted"/>
<name>A0ABW6LL65_9ACTN</name>
<protein>
    <submittedName>
        <fullName evidence="2">VOC family protein</fullName>
    </submittedName>
</protein>
<sequence>MSDQPAVRELRLVVTAEDYDAALHFYRGVLGLTEQGAYASEDGRVTILDAGRATLELTDPNHAAFIDEVEVGRRVAGHIRVAFQVDDSVATTAKLAAAGAEVVAEPTRTPWNSLNSRLEAPGALQLTLFTELGE</sequence>